<dbReference type="VEuPathDB" id="FungiDB:AB675_10259"/>
<evidence type="ECO:0000256" key="1">
    <source>
        <dbReference type="SAM" id="MobiDB-lite"/>
    </source>
</evidence>
<dbReference type="EMBL" id="LFJN01000024">
    <property type="protein sequence ID" value="KPI37412.1"/>
    <property type="molecule type" value="Genomic_DNA"/>
</dbReference>
<sequence>MTPLQTPTSPSFESSHPATPLSPSFNHPLDSAFSSPAPSPRLQVLTAFPFQPMALRSSPTLGHAPMSAVLKAHRRGESSISTLTFPSPAEAIFQHIPPTPKTPGHQVPFSSLFSPGSPIREDGRQSRMAMRSPIVERILSLPLRVGNTSASTPPSEPRFPNPPNSLASTSSGGLSDDAMSLSSPDSAYTPHPMTPVIQISAPPPPRRAYSSAVSHLSTPLVPLISVTTGLPHPSFPRSLLQYHLLTHAQLDSLARWYHQTCPPTEESWMYPAWIPPFTAHAAAAAAGVNNVGQECARGCEGVTLETKRRRWGRFIGLRGCESPAVEESGEGLMERMEREWERERERMRDEEVMREKGWRGRW</sequence>
<dbReference type="RefSeq" id="XP_017997375.1">
    <property type="nucleotide sequence ID" value="XM_018139017.1"/>
</dbReference>
<comment type="caution">
    <text evidence="2">The sequence shown here is derived from an EMBL/GenBank/DDBJ whole genome shotgun (WGS) entry which is preliminary data.</text>
</comment>
<protein>
    <submittedName>
        <fullName evidence="2">Uncharacterized protein</fullName>
    </submittedName>
</protein>
<name>A0A0N1NYM4_9EURO</name>
<dbReference type="Proteomes" id="UP000038010">
    <property type="component" value="Unassembled WGS sequence"/>
</dbReference>
<dbReference type="GeneID" id="28730897"/>
<proteinExistence type="predicted"/>
<feature type="compositionally biased region" description="Polar residues" evidence="1">
    <location>
        <begin position="1"/>
        <end position="25"/>
    </location>
</feature>
<evidence type="ECO:0000313" key="2">
    <source>
        <dbReference type="EMBL" id="KPI37412.1"/>
    </source>
</evidence>
<gene>
    <name evidence="2" type="ORF">AB675_10259</name>
</gene>
<keyword evidence="3" id="KW-1185">Reference proteome</keyword>
<feature type="region of interest" description="Disordered" evidence="1">
    <location>
        <begin position="145"/>
        <end position="186"/>
    </location>
</feature>
<feature type="region of interest" description="Disordered" evidence="1">
    <location>
        <begin position="1"/>
        <end position="38"/>
    </location>
</feature>
<organism evidence="2 3">
    <name type="scientific">Cyphellophora attinorum</name>
    <dbReference type="NCBI Taxonomy" id="1664694"/>
    <lineage>
        <taxon>Eukaryota</taxon>
        <taxon>Fungi</taxon>
        <taxon>Dikarya</taxon>
        <taxon>Ascomycota</taxon>
        <taxon>Pezizomycotina</taxon>
        <taxon>Eurotiomycetes</taxon>
        <taxon>Chaetothyriomycetidae</taxon>
        <taxon>Chaetothyriales</taxon>
        <taxon>Cyphellophoraceae</taxon>
        <taxon>Cyphellophora</taxon>
    </lineage>
</organism>
<evidence type="ECO:0000313" key="3">
    <source>
        <dbReference type="Proteomes" id="UP000038010"/>
    </source>
</evidence>
<dbReference type="OrthoDB" id="4156665at2759"/>
<dbReference type="AlphaFoldDB" id="A0A0N1NYM4"/>
<accession>A0A0N1NYM4</accession>
<feature type="compositionally biased region" description="Pro residues" evidence="1">
    <location>
        <begin position="154"/>
        <end position="163"/>
    </location>
</feature>
<reference evidence="2 3" key="1">
    <citation type="submission" date="2015-06" db="EMBL/GenBank/DDBJ databases">
        <title>Draft genome of the ant-associated black yeast Phialophora attae CBS 131958.</title>
        <authorList>
            <person name="Moreno L.F."/>
            <person name="Stielow B.J."/>
            <person name="de Hoog S."/>
            <person name="Vicente V.A."/>
            <person name="Weiss V.A."/>
            <person name="de Vries M."/>
            <person name="Cruz L.M."/>
            <person name="Souza E.M."/>
        </authorList>
    </citation>
    <scope>NUCLEOTIDE SEQUENCE [LARGE SCALE GENOMIC DNA]</scope>
    <source>
        <strain evidence="2 3">CBS 131958</strain>
    </source>
</reference>